<dbReference type="SUPFAM" id="SSF46785">
    <property type="entry name" value="Winged helix' DNA-binding domain"/>
    <property type="match status" value="1"/>
</dbReference>
<evidence type="ECO:0000256" key="2">
    <source>
        <dbReference type="ARBA" id="ARBA00023125"/>
    </source>
</evidence>
<reference evidence="5 6" key="1">
    <citation type="submission" date="2020-11" db="EMBL/GenBank/DDBJ databases">
        <authorList>
            <person name="Lassalle F."/>
        </authorList>
    </citation>
    <scope>NUCLEOTIDE SEQUENCE [LARGE SCALE GENOMIC DNA]</scope>
    <source>
        <strain evidence="5 6">JC140</strain>
    </source>
</reference>
<evidence type="ECO:0000256" key="3">
    <source>
        <dbReference type="ARBA" id="ARBA00023163"/>
    </source>
</evidence>
<comment type="caution">
    <text evidence="5">The sequence shown here is derived from an EMBL/GenBank/DDBJ whole genome shotgun (WGS) entry which is preliminary data.</text>
</comment>
<dbReference type="EMBL" id="CABFWF030000018">
    <property type="protein sequence ID" value="CAD7054498.1"/>
    <property type="molecule type" value="Genomic_DNA"/>
</dbReference>
<dbReference type="PANTHER" id="PTHR42756:SF1">
    <property type="entry name" value="TRANSCRIPTIONAL REPRESSOR OF EMRAB OPERON"/>
    <property type="match status" value="1"/>
</dbReference>
<dbReference type="InterPro" id="IPR036390">
    <property type="entry name" value="WH_DNA-bd_sf"/>
</dbReference>
<dbReference type="InterPro" id="IPR000835">
    <property type="entry name" value="HTH_MarR-typ"/>
</dbReference>
<dbReference type="PROSITE" id="PS50995">
    <property type="entry name" value="HTH_MARR_2"/>
    <property type="match status" value="1"/>
</dbReference>
<accession>A0ABM8PY86</accession>
<dbReference type="PANTHER" id="PTHR42756">
    <property type="entry name" value="TRANSCRIPTIONAL REGULATOR, MARR"/>
    <property type="match status" value="1"/>
</dbReference>
<evidence type="ECO:0000313" key="6">
    <source>
        <dbReference type="Proteomes" id="UP000606921"/>
    </source>
</evidence>
<evidence type="ECO:0000259" key="4">
    <source>
        <dbReference type="PROSITE" id="PS50995"/>
    </source>
</evidence>
<feature type="domain" description="HTH marR-type" evidence="4">
    <location>
        <begin position="24"/>
        <end position="156"/>
    </location>
</feature>
<proteinExistence type="predicted"/>
<protein>
    <submittedName>
        <fullName evidence="5">MarR family transcriptional regulator</fullName>
    </submittedName>
</protein>
<keyword evidence="2" id="KW-0238">DNA-binding</keyword>
<dbReference type="Gene3D" id="1.10.10.10">
    <property type="entry name" value="Winged helix-like DNA-binding domain superfamily/Winged helix DNA-binding domain"/>
    <property type="match status" value="1"/>
</dbReference>
<dbReference type="SMART" id="SM00347">
    <property type="entry name" value="HTH_MARR"/>
    <property type="match status" value="1"/>
</dbReference>
<evidence type="ECO:0000313" key="5">
    <source>
        <dbReference type="EMBL" id="CAD7054498.1"/>
    </source>
</evidence>
<name>A0ABM8PY86_9HYPH</name>
<dbReference type="Pfam" id="PF01047">
    <property type="entry name" value="MarR"/>
    <property type="match status" value="1"/>
</dbReference>
<gene>
    <name evidence="5" type="ORF">REJC140_02173</name>
</gene>
<keyword evidence="6" id="KW-1185">Reference proteome</keyword>
<keyword evidence="3" id="KW-0804">Transcription</keyword>
<evidence type="ECO:0000256" key="1">
    <source>
        <dbReference type="ARBA" id="ARBA00023015"/>
    </source>
</evidence>
<sequence length="165" mass="18094">MDWVKAVGTFANEVGEQRLQTSEVRMIEKAVRRIVRAHDLQSRALAKKCGLTSAQLVLMKGIVELGQVTSATLSVYADISPATTVTILDNLEERGLIERYRSAIDRRIVHTRLTEEGAALVLRAPEPVAELFLDNLGRLTADERRRLSEAAARLAELMSVPGSGG</sequence>
<dbReference type="Proteomes" id="UP000606921">
    <property type="component" value="Unassembled WGS sequence"/>
</dbReference>
<dbReference type="InterPro" id="IPR036388">
    <property type="entry name" value="WH-like_DNA-bd_sf"/>
</dbReference>
<keyword evidence="1" id="KW-0805">Transcription regulation</keyword>
<organism evidence="5 6">
    <name type="scientific">Pseudorhizobium endolithicum</name>
    <dbReference type="NCBI Taxonomy" id="1191678"/>
    <lineage>
        <taxon>Bacteria</taxon>
        <taxon>Pseudomonadati</taxon>
        <taxon>Pseudomonadota</taxon>
        <taxon>Alphaproteobacteria</taxon>
        <taxon>Hyphomicrobiales</taxon>
        <taxon>Rhizobiaceae</taxon>
        <taxon>Rhizobium/Agrobacterium group</taxon>
        <taxon>Pseudorhizobium</taxon>
    </lineage>
</organism>